<dbReference type="AlphaFoldDB" id="A0A261EYI7"/>
<protein>
    <submittedName>
        <fullName evidence="1">Uncharacterized protein</fullName>
    </submittedName>
</protein>
<name>A0A261EYI7_9BIFI</name>
<organism evidence="1 2">
    <name type="scientific">Pseudoscardovia suis</name>
    <dbReference type="NCBI Taxonomy" id="987063"/>
    <lineage>
        <taxon>Bacteria</taxon>
        <taxon>Bacillati</taxon>
        <taxon>Actinomycetota</taxon>
        <taxon>Actinomycetes</taxon>
        <taxon>Bifidobacteriales</taxon>
        <taxon>Bifidobacteriaceae</taxon>
        <taxon>Pseudoscardovia</taxon>
    </lineage>
</organism>
<evidence type="ECO:0000313" key="1">
    <source>
        <dbReference type="EMBL" id="OZG51929.1"/>
    </source>
</evidence>
<reference evidence="1 2" key="1">
    <citation type="journal article" date="2017" name="BMC Genomics">
        <title>Comparative genomic and phylogenomic analyses of the Bifidobacteriaceae family.</title>
        <authorList>
            <person name="Lugli G.A."/>
            <person name="Milani C."/>
            <person name="Turroni F."/>
            <person name="Duranti S."/>
            <person name="Mancabelli L."/>
            <person name="Mangifesta M."/>
            <person name="Ferrario C."/>
            <person name="Modesto M."/>
            <person name="Mattarelli P."/>
            <person name="Jiri K."/>
            <person name="van Sinderen D."/>
            <person name="Ventura M."/>
        </authorList>
    </citation>
    <scope>NUCLEOTIDE SEQUENCE [LARGE SCALE GENOMIC DNA]</scope>
    <source>
        <strain evidence="1 2">DSM 24744</strain>
    </source>
</reference>
<accession>A0A261EYI7</accession>
<proteinExistence type="predicted"/>
<gene>
    <name evidence="1" type="ORF">PSSU_0712</name>
</gene>
<dbReference type="Proteomes" id="UP000216454">
    <property type="component" value="Unassembled WGS sequence"/>
</dbReference>
<sequence length="32" mass="3795">MEDRLRPVNARRVINASVSSTYPWKRLKNAHE</sequence>
<evidence type="ECO:0000313" key="2">
    <source>
        <dbReference type="Proteomes" id="UP000216454"/>
    </source>
</evidence>
<comment type="caution">
    <text evidence="1">The sequence shown here is derived from an EMBL/GenBank/DDBJ whole genome shotgun (WGS) entry which is preliminary data.</text>
</comment>
<keyword evidence="2" id="KW-1185">Reference proteome</keyword>
<dbReference type="EMBL" id="MWWQ01000006">
    <property type="protein sequence ID" value="OZG51929.1"/>
    <property type="molecule type" value="Genomic_DNA"/>
</dbReference>